<dbReference type="PANTHER" id="PTHR13774">
    <property type="entry name" value="PHENAZINE BIOSYNTHESIS PROTEIN"/>
    <property type="match status" value="1"/>
</dbReference>
<gene>
    <name evidence="3" type="ORF">CcaverHIS019_0502030</name>
</gene>
<dbReference type="InterPro" id="IPR003719">
    <property type="entry name" value="Phenazine_PhzF-like"/>
</dbReference>
<dbReference type="Pfam" id="PF02567">
    <property type="entry name" value="PhzC-PhzF"/>
    <property type="match status" value="1"/>
</dbReference>
<dbReference type="GeneID" id="85496445"/>
<dbReference type="Proteomes" id="UP001233271">
    <property type="component" value="Chromosome 5"/>
</dbReference>
<evidence type="ECO:0008006" key="5">
    <source>
        <dbReference type="Google" id="ProtNLM"/>
    </source>
</evidence>
<dbReference type="RefSeq" id="XP_060457840.1">
    <property type="nucleotide sequence ID" value="XM_060601336.1"/>
</dbReference>
<dbReference type="KEGG" id="ccac:CcaHIS019_0502030"/>
<comment type="similarity">
    <text evidence="1">Belongs to the PhzF family.</text>
</comment>
<organism evidence="3 4">
    <name type="scientific">Cutaneotrichosporon cavernicola</name>
    <dbReference type="NCBI Taxonomy" id="279322"/>
    <lineage>
        <taxon>Eukaryota</taxon>
        <taxon>Fungi</taxon>
        <taxon>Dikarya</taxon>
        <taxon>Basidiomycota</taxon>
        <taxon>Agaricomycotina</taxon>
        <taxon>Tremellomycetes</taxon>
        <taxon>Trichosporonales</taxon>
        <taxon>Trichosporonaceae</taxon>
        <taxon>Cutaneotrichosporon</taxon>
    </lineage>
</organism>
<dbReference type="PIRSF" id="PIRSF016184">
    <property type="entry name" value="PhzC_PhzF"/>
    <property type="match status" value="1"/>
</dbReference>
<evidence type="ECO:0000256" key="2">
    <source>
        <dbReference type="ARBA" id="ARBA00023235"/>
    </source>
</evidence>
<dbReference type="AlphaFoldDB" id="A0AA48L614"/>
<proteinExistence type="inferred from homology"/>
<dbReference type="GO" id="GO:0005737">
    <property type="term" value="C:cytoplasm"/>
    <property type="evidence" value="ECO:0007669"/>
    <property type="project" value="TreeGrafter"/>
</dbReference>
<sequence length="290" mass="31032">MPVRFFLANAFATHPHGGNQAAVVLLPPGDERAKDDTFCRTLGQDFDMPMTAIVTPKEEGVYAMRWWTGSGKESMLCGHATLATSFILFNRVDTSAKELYFDTVAGRLTATCVSRGQGGEVSISLPLGGPSAPSSRSDEFGALFASASAIDPSDIEQVATYMDEKSCIVRLKPSVPLADLKVNTRALYPTIGHYCIATQVKDGRINSRVFVEGMGIPEDPVTGSAHAALAEYYLLGHGSGMFGPDAKSVVLDAHQVSRRGGAMRVSLDNGRVKVVGKTWIWGEGEMAALE</sequence>
<dbReference type="SUPFAM" id="SSF54506">
    <property type="entry name" value="Diaminopimelate epimerase-like"/>
    <property type="match status" value="1"/>
</dbReference>
<keyword evidence="2" id="KW-0413">Isomerase</keyword>
<reference evidence="3" key="1">
    <citation type="journal article" date="2023" name="BMC Genomics">
        <title>Chromosome-level genome assemblies of Cutaneotrichosporon spp. (Trichosporonales, Basidiomycota) reveal imbalanced evolution between nucleotide sequences and chromosome synteny.</title>
        <authorList>
            <person name="Kobayashi Y."/>
            <person name="Kayamori A."/>
            <person name="Aoki K."/>
            <person name="Shiwa Y."/>
            <person name="Matsutani M."/>
            <person name="Fujita N."/>
            <person name="Sugita T."/>
            <person name="Iwasaki W."/>
            <person name="Tanaka N."/>
            <person name="Takashima M."/>
        </authorList>
    </citation>
    <scope>NUCLEOTIDE SEQUENCE</scope>
    <source>
        <strain evidence="3">HIS019</strain>
    </source>
</reference>
<evidence type="ECO:0000256" key="1">
    <source>
        <dbReference type="ARBA" id="ARBA00008270"/>
    </source>
</evidence>
<dbReference type="PANTHER" id="PTHR13774:SF17">
    <property type="entry name" value="PHENAZINE BIOSYNTHESIS-LIKE DOMAIN-CONTAINING PROTEIN"/>
    <property type="match status" value="1"/>
</dbReference>
<dbReference type="EMBL" id="AP028216">
    <property type="protein sequence ID" value="BEI92575.1"/>
    <property type="molecule type" value="Genomic_DNA"/>
</dbReference>
<accession>A0AA48L614</accession>
<name>A0AA48L614_9TREE</name>
<dbReference type="Gene3D" id="3.10.310.10">
    <property type="entry name" value="Diaminopimelate Epimerase, Chain A, domain 1"/>
    <property type="match status" value="2"/>
</dbReference>
<dbReference type="GO" id="GO:0016853">
    <property type="term" value="F:isomerase activity"/>
    <property type="evidence" value="ECO:0007669"/>
    <property type="project" value="UniProtKB-KW"/>
</dbReference>
<keyword evidence="4" id="KW-1185">Reference proteome</keyword>
<protein>
    <recommendedName>
        <fullName evidence="5">Diaminopimelate epimerase-like protein</fullName>
    </recommendedName>
</protein>
<evidence type="ECO:0000313" key="3">
    <source>
        <dbReference type="EMBL" id="BEI92575.1"/>
    </source>
</evidence>
<evidence type="ECO:0000313" key="4">
    <source>
        <dbReference type="Proteomes" id="UP001233271"/>
    </source>
</evidence>